<dbReference type="InterPro" id="IPR006047">
    <property type="entry name" value="GH13_cat_dom"/>
</dbReference>
<accession>A0A285VJ62</accession>
<dbReference type="GO" id="GO:0004556">
    <property type="term" value="F:alpha-amylase activity"/>
    <property type="evidence" value="ECO:0007669"/>
    <property type="project" value="TreeGrafter"/>
</dbReference>
<dbReference type="InterPro" id="IPR017853">
    <property type="entry name" value="GH"/>
</dbReference>
<dbReference type="PANTHER" id="PTHR10357:SF179">
    <property type="entry name" value="NEUTRAL AND BASIC AMINO ACID TRANSPORT PROTEIN RBAT"/>
    <property type="match status" value="1"/>
</dbReference>
<proteinExistence type="inferred from homology"/>
<dbReference type="InterPro" id="IPR045857">
    <property type="entry name" value="O16G_dom_2"/>
</dbReference>
<dbReference type="Gene3D" id="3.20.20.80">
    <property type="entry name" value="Glycosidases"/>
    <property type="match status" value="2"/>
</dbReference>
<keyword evidence="2" id="KW-0325">Glycoprotein</keyword>
<dbReference type="SUPFAM" id="SSF51445">
    <property type="entry name" value="(Trans)glycosidases"/>
    <property type="match status" value="1"/>
</dbReference>
<organism evidence="4 5">
    <name type="scientific">Ornithinimicrobium cerasi</name>
    <dbReference type="NCBI Taxonomy" id="2248773"/>
    <lineage>
        <taxon>Bacteria</taxon>
        <taxon>Bacillati</taxon>
        <taxon>Actinomycetota</taxon>
        <taxon>Actinomycetes</taxon>
        <taxon>Micrococcales</taxon>
        <taxon>Ornithinimicrobiaceae</taxon>
        <taxon>Ornithinimicrobium</taxon>
    </lineage>
</organism>
<dbReference type="SMART" id="SM00642">
    <property type="entry name" value="Aamy"/>
    <property type="match status" value="1"/>
</dbReference>
<dbReference type="EMBL" id="OBQK01000001">
    <property type="protein sequence ID" value="SOC52581.1"/>
    <property type="molecule type" value="Genomic_DNA"/>
</dbReference>
<dbReference type="GO" id="GO:0009313">
    <property type="term" value="P:oligosaccharide catabolic process"/>
    <property type="evidence" value="ECO:0007669"/>
    <property type="project" value="TreeGrafter"/>
</dbReference>
<dbReference type="Proteomes" id="UP000219688">
    <property type="component" value="Unassembled WGS sequence"/>
</dbReference>
<dbReference type="STRING" id="1122622.GCA_000421185_03389"/>
<dbReference type="Pfam" id="PF00128">
    <property type="entry name" value="Alpha-amylase"/>
    <property type="match status" value="1"/>
</dbReference>
<reference evidence="5" key="1">
    <citation type="submission" date="2017-08" db="EMBL/GenBank/DDBJ databases">
        <authorList>
            <person name="Varghese N."/>
            <person name="Submissions S."/>
        </authorList>
    </citation>
    <scope>NUCLEOTIDE SEQUENCE [LARGE SCALE GENOMIC DNA]</scope>
    <source>
        <strain evidence="5">USBA17B2</strain>
    </source>
</reference>
<sequence length="549" mass="60144">MIYQVYPRSFADGDGDGVGDLPGITSRLPHLSDLGVDALWLSPFYVSPMADAGYDVADYRDVDPLFGSLADADALLARARELGIRVIVDLVPNHTSDEHRWFQDALAAGPGSPARARYHFREGTGPHGALPPNNWRSVFGGPAWTRVSEPDGTAGQWYLHLFDDKQPDLNWEHPEVVAEFLDILRFWLDRGVAGFRVDVAHSLVKDPQMPDWEERAVMAGSEGEATHANLGPMWDQEGVHEIYRGWRALLDTYNPKGDPREDRILCAEAWLPTQERTARYVRPDEMHQAFNFHFLECAWRAEDLREVVDESLAAADAVGAPTTWVLSNHDVVRHASRLGLPVGARRPNGIGPTSRQPNADLGLRRARAATALMLALPGSAYLYNGEELGLPDATALPDHVRQDPAFLRTDGEEIGRDGCRVPLPWEADRPSYGFGTPEGVGTWLPQPLGYGPLAADRQRGVPGSTLELYRTMLHLRRTHDLGVGGLTWAEGYGEDVVAFVNAREDGPPVTVLTNLGAGPVTVPDGAEVLVASGPLVGRSVPTDTTVWLV</sequence>
<name>A0A285VJ62_9MICO</name>
<feature type="domain" description="Glycosyl hydrolase family 13 catalytic" evidence="3">
    <location>
        <begin position="4"/>
        <end position="420"/>
    </location>
</feature>
<evidence type="ECO:0000256" key="1">
    <source>
        <dbReference type="ARBA" id="ARBA00008061"/>
    </source>
</evidence>
<dbReference type="Gene3D" id="3.90.400.10">
    <property type="entry name" value="Oligo-1,6-glucosidase, Domain 2"/>
    <property type="match status" value="1"/>
</dbReference>
<evidence type="ECO:0000256" key="2">
    <source>
        <dbReference type="ARBA" id="ARBA00023180"/>
    </source>
</evidence>
<dbReference type="CDD" id="cd11332">
    <property type="entry name" value="AmyAc_OligoGlu_TS"/>
    <property type="match status" value="1"/>
</dbReference>
<dbReference type="FunFam" id="3.90.400.10:FF:000001">
    <property type="entry name" value="Maltase A3, isoform A"/>
    <property type="match status" value="1"/>
</dbReference>
<evidence type="ECO:0000313" key="4">
    <source>
        <dbReference type="EMBL" id="SOC52581.1"/>
    </source>
</evidence>
<comment type="similarity">
    <text evidence="1">Belongs to the glycosyl hydrolase 13 family.</text>
</comment>
<dbReference type="PANTHER" id="PTHR10357">
    <property type="entry name" value="ALPHA-AMYLASE FAMILY MEMBER"/>
    <property type="match status" value="1"/>
</dbReference>
<dbReference type="RefSeq" id="WP_097186839.1">
    <property type="nucleotide sequence ID" value="NZ_OBQK01000001.1"/>
</dbReference>
<dbReference type="AlphaFoldDB" id="A0A285VJ62"/>
<gene>
    <name evidence="4" type="ORF">SAMN05421879_101699</name>
</gene>
<keyword evidence="5" id="KW-1185">Reference proteome</keyword>
<evidence type="ECO:0000259" key="3">
    <source>
        <dbReference type="SMART" id="SM00642"/>
    </source>
</evidence>
<evidence type="ECO:0000313" key="5">
    <source>
        <dbReference type="Proteomes" id="UP000219688"/>
    </source>
</evidence>
<protein>
    <submittedName>
        <fullName evidence="4">Alpha-glucosidase</fullName>
    </submittedName>
</protein>